<comment type="similarity">
    <text evidence="2">Belongs to the HIT family.</text>
</comment>
<dbReference type="Gene3D" id="3.30.200.40">
    <property type="entry name" value="Scavenger mRNA decapping enzyme, N-terminal domain"/>
    <property type="match status" value="1"/>
</dbReference>
<protein>
    <recommendedName>
        <fullName evidence="4">m7GpppX diphosphatase</fullName>
        <ecNumber evidence="3">3.6.1.59</ecNumber>
    </recommendedName>
    <alternativeName>
        <fullName evidence="8">Decapping scavenger enzyme</fullName>
    </alternativeName>
    <alternativeName>
        <fullName evidence="7">Scavenger mRNA-decapping enzyme DcpS</fullName>
    </alternativeName>
</protein>
<dbReference type="PIRSF" id="PIRSF028973">
    <property type="entry name" value="Scavenger_mRNA_decap_enz"/>
    <property type="match status" value="1"/>
</dbReference>
<dbReference type="Pfam" id="PF05652">
    <property type="entry name" value="DcpS"/>
    <property type="match status" value="1"/>
</dbReference>
<comment type="catalytic activity">
    <reaction evidence="9">
        <text>a 5'-end (N(7)-methyl 5'-triphosphoguanosine)-ribonucleoside in mRNA + H2O = N(7)-methyl-GMP + a 5'-end diphospho-ribonucleoside in mRNA + 2 H(+)</text>
        <dbReference type="Rhea" id="RHEA:65388"/>
        <dbReference type="Rhea" id="RHEA-COMP:17165"/>
        <dbReference type="Rhea" id="RHEA-COMP:17167"/>
        <dbReference type="ChEBI" id="CHEBI:15377"/>
        <dbReference type="ChEBI" id="CHEBI:15378"/>
        <dbReference type="ChEBI" id="CHEBI:58285"/>
        <dbReference type="ChEBI" id="CHEBI:156461"/>
        <dbReference type="ChEBI" id="CHEBI:167616"/>
        <dbReference type="EC" id="3.6.1.59"/>
    </reaction>
</comment>
<dbReference type="PANTHER" id="PTHR12978:SF0">
    <property type="entry name" value="M7GPPPX DIPHOSPHATASE"/>
    <property type="match status" value="1"/>
</dbReference>
<dbReference type="FunFam" id="3.30.428.10:FF:000006">
    <property type="entry name" value="m7GpppX diphosphatase"/>
    <property type="match status" value="1"/>
</dbReference>
<dbReference type="GO" id="GO:0000340">
    <property type="term" value="F:RNA 7-methylguanosine cap binding"/>
    <property type="evidence" value="ECO:0007669"/>
    <property type="project" value="TreeGrafter"/>
</dbReference>
<evidence type="ECO:0000256" key="2">
    <source>
        <dbReference type="ARBA" id="ARBA00010208"/>
    </source>
</evidence>
<keyword evidence="5" id="KW-0378">Hydrolase</keyword>
<evidence type="ECO:0000256" key="10">
    <source>
        <dbReference type="PIRSR" id="PIRSR028973-1"/>
    </source>
</evidence>
<evidence type="ECO:0000256" key="8">
    <source>
        <dbReference type="ARBA" id="ARBA00030609"/>
    </source>
</evidence>
<dbReference type="Gene3D" id="3.30.428.10">
    <property type="entry name" value="HIT-like"/>
    <property type="match status" value="1"/>
</dbReference>
<dbReference type="PANTHER" id="PTHR12978">
    <property type="entry name" value="HISTIDINE TRIAD HIT PROTEIN MEMBER"/>
    <property type="match status" value="1"/>
</dbReference>
<dbReference type="EMBL" id="FR824291">
    <property type="protein sequence ID" value="CCA24557.1"/>
    <property type="molecule type" value="Genomic_DNA"/>
</dbReference>
<dbReference type="SUPFAM" id="SSF54197">
    <property type="entry name" value="HIT-like"/>
    <property type="match status" value="1"/>
</dbReference>
<comment type="subcellular location">
    <subcellularLocation>
        <location evidence="1">Nucleus</location>
    </subcellularLocation>
</comment>
<dbReference type="AlphaFoldDB" id="F0WT69"/>
<dbReference type="GO" id="GO:0000290">
    <property type="term" value="P:deadenylation-dependent decapping of nuclear-transcribed mRNA"/>
    <property type="evidence" value="ECO:0007669"/>
    <property type="project" value="InterPro"/>
</dbReference>
<feature type="active site" description="Nucleophile" evidence="10">
    <location>
        <position position="263"/>
    </location>
</feature>
<dbReference type="GO" id="GO:0005634">
    <property type="term" value="C:nucleus"/>
    <property type="evidence" value="ECO:0007669"/>
    <property type="project" value="UniProtKB-SubCell"/>
</dbReference>
<dbReference type="SUPFAM" id="SSF102860">
    <property type="entry name" value="mRNA decapping enzyme DcpS N-terminal domain"/>
    <property type="match status" value="1"/>
</dbReference>
<dbReference type="GO" id="GO:0000932">
    <property type="term" value="C:P-body"/>
    <property type="evidence" value="ECO:0007669"/>
    <property type="project" value="TreeGrafter"/>
</dbReference>
<evidence type="ECO:0000256" key="1">
    <source>
        <dbReference type="ARBA" id="ARBA00004123"/>
    </source>
</evidence>
<organism evidence="11">
    <name type="scientific">Albugo laibachii Nc14</name>
    <dbReference type="NCBI Taxonomy" id="890382"/>
    <lineage>
        <taxon>Eukaryota</taxon>
        <taxon>Sar</taxon>
        <taxon>Stramenopiles</taxon>
        <taxon>Oomycota</taxon>
        <taxon>Peronosporomycetes</taxon>
        <taxon>Albuginales</taxon>
        <taxon>Albuginaceae</taxon>
        <taxon>Albugo</taxon>
    </lineage>
</organism>
<evidence type="ECO:0000256" key="3">
    <source>
        <dbReference type="ARBA" id="ARBA00012520"/>
    </source>
</evidence>
<evidence type="ECO:0000313" key="11">
    <source>
        <dbReference type="EMBL" id="CCA24557.1"/>
    </source>
</evidence>
<dbReference type="InterPro" id="IPR036265">
    <property type="entry name" value="HIT-like_sf"/>
</dbReference>
<gene>
    <name evidence="11" type="primary">AlNc14C246G9554</name>
    <name evidence="11" type="ORF">ALNC14_107010</name>
</gene>
<dbReference type="Pfam" id="PF11969">
    <property type="entry name" value="DcpS_C"/>
    <property type="match status" value="1"/>
</dbReference>
<evidence type="ECO:0000256" key="7">
    <source>
        <dbReference type="ARBA" id="ARBA00029885"/>
    </source>
</evidence>
<evidence type="ECO:0000256" key="5">
    <source>
        <dbReference type="ARBA" id="ARBA00022801"/>
    </source>
</evidence>
<dbReference type="InterPro" id="IPR008594">
    <property type="entry name" value="DcpS/DCS2"/>
</dbReference>
<reference evidence="11" key="2">
    <citation type="submission" date="2011-02" db="EMBL/GenBank/DDBJ databases">
        <authorList>
            <person name="MacLean D."/>
        </authorList>
    </citation>
    <scope>NUCLEOTIDE SEQUENCE</scope>
</reference>
<dbReference type="HOGENOM" id="CLU_041045_1_0_1"/>
<dbReference type="GO" id="GO:0140932">
    <property type="term" value="F:5'-(N(7)-methyl 5'-triphosphoguanosine)-[mRNA] diphosphatase activity"/>
    <property type="evidence" value="ECO:0007669"/>
    <property type="project" value="UniProtKB-EC"/>
</dbReference>
<evidence type="ECO:0000256" key="6">
    <source>
        <dbReference type="ARBA" id="ARBA00023242"/>
    </source>
</evidence>
<dbReference type="EC" id="3.6.1.59" evidence="3"/>
<proteinExistence type="inferred from homology"/>
<evidence type="ECO:0000256" key="4">
    <source>
        <dbReference type="ARBA" id="ARBA00015636"/>
    </source>
</evidence>
<sequence>MIKWTKAVAMTATAVTGLLFIRYRSRKKRSEYLANLHSFRPTETLRVSENDFAILGTFEDNQKSAVLVLEKLPFHRADRHLWLQCLTLRPNLQNDIYASYRASVSQEIEPFKVSLIYPATKEHIQKYSEQEFYIVRETPTLYKAITEPYIASIPTSKLDWIYNILEHKSESERILYEDTDPESGFIFLPNSKWCHLNKKEALSCLAIVHNRSLRSTRDLTADHLPLLCKIRDACLKVLRERFQVEASSLRVYFHYQPTYYHLHVHFTHIKISNGVFLGKAIFLDDVIYSLTRQSNHYKEALLTYVVGKSQHASLYADLVAANAMS</sequence>
<dbReference type="InterPro" id="IPR011145">
    <property type="entry name" value="Scavenger_mRNA_decap_enz_N"/>
</dbReference>
<accession>F0WT69</accession>
<evidence type="ECO:0000256" key="9">
    <source>
        <dbReference type="ARBA" id="ARBA00048222"/>
    </source>
</evidence>
<reference evidence="11" key="1">
    <citation type="journal article" date="2011" name="PLoS Biol.">
        <title>Gene gain and loss during evolution of obligate parasitism in the white rust pathogen of Arabidopsis thaliana.</title>
        <authorList>
            <person name="Kemen E."/>
            <person name="Gardiner A."/>
            <person name="Schultz-Larsen T."/>
            <person name="Kemen A.C."/>
            <person name="Balmuth A.L."/>
            <person name="Robert-Seilaniantz A."/>
            <person name="Bailey K."/>
            <person name="Holub E."/>
            <person name="Studholme D.J."/>
            <person name="Maclean D."/>
            <person name="Jones J.D."/>
        </authorList>
    </citation>
    <scope>NUCLEOTIDE SEQUENCE</scope>
</reference>
<name>F0WT69_9STRA</name>
<keyword evidence="6" id="KW-0539">Nucleus</keyword>